<dbReference type="RefSeq" id="WP_132795196.1">
    <property type="nucleotide sequence ID" value="NZ_SLXM01000007.1"/>
</dbReference>
<proteinExistence type="predicted"/>
<comment type="caution">
    <text evidence="3">The sequence shown here is derived from an EMBL/GenBank/DDBJ whole genome shotgun (WGS) entry which is preliminary data.</text>
</comment>
<feature type="repeat" description="TPR" evidence="1">
    <location>
        <begin position="20"/>
        <end position="53"/>
    </location>
</feature>
<feature type="chain" id="PRO_5020258667" evidence="2">
    <location>
        <begin position="20"/>
        <end position="591"/>
    </location>
</feature>
<dbReference type="EMBL" id="SLXM01000007">
    <property type="protein sequence ID" value="TCP23921.1"/>
    <property type="molecule type" value="Genomic_DNA"/>
</dbReference>
<reference evidence="3 4" key="1">
    <citation type="submission" date="2019-03" db="EMBL/GenBank/DDBJ databases">
        <title>Genomic Encyclopedia of Type Strains, Phase IV (KMG-IV): sequencing the most valuable type-strain genomes for metagenomic binning, comparative biology and taxonomic classification.</title>
        <authorList>
            <person name="Goeker M."/>
        </authorList>
    </citation>
    <scope>NUCLEOTIDE SEQUENCE [LARGE SCALE GENOMIC DNA]</scope>
    <source>
        <strain evidence="3 4">DSM 14836</strain>
    </source>
</reference>
<evidence type="ECO:0000313" key="4">
    <source>
        <dbReference type="Proteomes" id="UP000294564"/>
    </source>
</evidence>
<organism evidence="3 4">
    <name type="scientific">Tenacibaculum skagerrakense</name>
    <dbReference type="NCBI Taxonomy" id="186571"/>
    <lineage>
        <taxon>Bacteria</taxon>
        <taxon>Pseudomonadati</taxon>
        <taxon>Bacteroidota</taxon>
        <taxon>Flavobacteriia</taxon>
        <taxon>Flavobacteriales</taxon>
        <taxon>Flavobacteriaceae</taxon>
        <taxon>Tenacibaculum</taxon>
    </lineage>
</organism>
<dbReference type="AlphaFoldDB" id="A0A4R2NR32"/>
<dbReference type="Pfam" id="PF13174">
    <property type="entry name" value="TPR_6"/>
    <property type="match status" value="1"/>
</dbReference>
<keyword evidence="1" id="KW-0802">TPR repeat</keyword>
<evidence type="ECO:0000313" key="3">
    <source>
        <dbReference type="EMBL" id="TCP23921.1"/>
    </source>
</evidence>
<dbReference type="GO" id="GO:0051301">
    <property type="term" value="P:cell division"/>
    <property type="evidence" value="ECO:0007669"/>
    <property type="project" value="TreeGrafter"/>
</dbReference>
<dbReference type="PROSITE" id="PS50005">
    <property type="entry name" value="TPR"/>
    <property type="match status" value="1"/>
</dbReference>
<dbReference type="SMART" id="SM00028">
    <property type="entry name" value="TPR"/>
    <property type="match status" value="7"/>
</dbReference>
<dbReference type="PANTHER" id="PTHR12558">
    <property type="entry name" value="CELL DIVISION CYCLE 16,23,27"/>
    <property type="match status" value="1"/>
</dbReference>
<dbReference type="OrthoDB" id="9763354at2"/>
<keyword evidence="4" id="KW-1185">Reference proteome</keyword>
<accession>A0A4R2NR32</accession>
<evidence type="ECO:0000256" key="1">
    <source>
        <dbReference type="PROSITE-ProRule" id="PRU00339"/>
    </source>
</evidence>
<dbReference type="SUPFAM" id="SSF48452">
    <property type="entry name" value="TPR-like"/>
    <property type="match status" value="3"/>
</dbReference>
<gene>
    <name evidence="3" type="ORF">EV195_10786</name>
</gene>
<sequence>MRFRIIFLTLLVFSIFSQAQSSTFALAENYFRNSEYEKAAQLYKDLVNRSPYNTTYLQRLISCYQETNQFENSKTLLEQKIKSRPKLTLLNVMLGYNYEREQKSKEAEKYYQRALTSIKDEPGYGGTIANLFKDYNKLDLAIKAYKETSLHNPNAHYGFQIAQIYGEKGDFEFMFNEYVEYLDKNDNYINIVKRYCARYITDDSEDSNNILFKKALLRKSASNPKDVWNDLLRWLFIKQKDYGKALVQNKALYARNNDRLVSIYQLGEIAFDNKDYETAKKCFDFTIENTSYLRDKFNAIQMNLQIAVKTNDPEVEQKFKAVFQEFGINKSTFSIQVTYADYVTFTKNQPEEAKKILETALPFSENKFQKARVKLKLADVHVYQSLFNKALIYYSQVQTQFENHELGQLARYKVAQTSYFKNDFKWAKAQLKVLKGSATQLIANDAADLFLIISDNQPKDSVPSGLKEYAKADLLAFQNKDQEALSILNNILADYKGQPIEDEALFKQAHLFVKTKQVPKAIENYNAIININKEGILADDAFYLMAELYENELKDIEKAKEYYQKIIFDYPSSIYLVDARKKFRRLRGDSI</sequence>
<dbReference type="PANTHER" id="PTHR12558:SF44">
    <property type="entry name" value="TETRATRICOPEPTIDE REPEAT-CONTAINING PROTEIN"/>
    <property type="match status" value="1"/>
</dbReference>
<dbReference type="Proteomes" id="UP000294564">
    <property type="component" value="Unassembled WGS sequence"/>
</dbReference>
<protein>
    <submittedName>
        <fullName evidence="3">Tetratricopeptide repeat protein</fullName>
    </submittedName>
</protein>
<feature type="signal peptide" evidence="2">
    <location>
        <begin position="1"/>
        <end position="19"/>
    </location>
</feature>
<name>A0A4R2NR32_9FLAO</name>
<dbReference type="InterPro" id="IPR011990">
    <property type="entry name" value="TPR-like_helical_dom_sf"/>
</dbReference>
<evidence type="ECO:0000256" key="2">
    <source>
        <dbReference type="SAM" id="SignalP"/>
    </source>
</evidence>
<keyword evidence="2" id="KW-0732">Signal</keyword>
<dbReference type="InterPro" id="IPR019734">
    <property type="entry name" value="TPR_rpt"/>
</dbReference>
<dbReference type="Pfam" id="PF13181">
    <property type="entry name" value="TPR_8"/>
    <property type="match status" value="1"/>
</dbReference>
<dbReference type="Gene3D" id="1.25.40.10">
    <property type="entry name" value="Tetratricopeptide repeat domain"/>
    <property type="match status" value="3"/>
</dbReference>